<sequence length="128" mass="15330">MNGRIIKQQKIILVMFMDQVQTNNKIEWYLVVMINQYQQWNNKDVIKNRSQYKRLKFNNLQIEQVLLIIICSHYHKNKVYEMNSFNQQFTKTRDVDAKCGSFENCPFPQQYTNSKCILVSKNGQNISI</sequence>
<dbReference type="OrthoDB" id="10565417at2759"/>
<dbReference type="EMBL" id="CAJJDO010000112">
    <property type="protein sequence ID" value="CAD8196260.1"/>
    <property type="molecule type" value="Genomic_DNA"/>
</dbReference>
<organism evidence="1 2">
    <name type="scientific">Paramecium pentaurelia</name>
    <dbReference type="NCBI Taxonomy" id="43138"/>
    <lineage>
        <taxon>Eukaryota</taxon>
        <taxon>Sar</taxon>
        <taxon>Alveolata</taxon>
        <taxon>Ciliophora</taxon>
        <taxon>Intramacronucleata</taxon>
        <taxon>Oligohymenophorea</taxon>
        <taxon>Peniculida</taxon>
        <taxon>Parameciidae</taxon>
        <taxon>Paramecium</taxon>
    </lineage>
</organism>
<gene>
    <name evidence="1" type="ORF">PPENT_87.1.T1120037</name>
</gene>
<keyword evidence="2" id="KW-1185">Reference proteome</keyword>
<name>A0A8S1X5S1_9CILI</name>
<proteinExistence type="predicted"/>
<reference evidence="1" key="1">
    <citation type="submission" date="2021-01" db="EMBL/GenBank/DDBJ databases">
        <authorList>
            <consortium name="Genoscope - CEA"/>
            <person name="William W."/>
        </authorList>
    </citation>
    <scope>NUCLEOTIDE SEQUENCE</scope>
</reference>
<evidence type="ECO:0000313" key="2">
    <source>
        <dbReference type="Proteomes" id="UP000689195"/>
    </source>
</evidence>
<dbReference type="Proteomes" id="UP000689195">
    <property type="component" value="Unassembled WGS sequence"/>
</dbReference>
<comment type="caution">
    <text evidence="1">The sequence shown here is derived from an EMBL/GenBank/DDBJ whole genome shotgun (WGS) entry which is preliminary data.</text>
</comment>
<evidence type="ECO:0000313" key="1">
    <source>
        <dbReference type="EMBL" id="CAD8196260.1"/>
    </source>
</evidence>
<protein>
    <submittedName>
        <fullName evidence="1">Uncharacterized protein</fullName>
    </submittedName>
</protein>
<dbReference type="AlphaFoldDB" id="A0A8S1X5S1"/>
<accession>A0A8S1X5S1</accession>